<dbReference type="EMBL" id="JAOL01000170">
    <property type="protein sequence ID" value="EUA86786.1"/>
    <property type="molecule type" value="Genomic_DNA"/>
</dbReference>
<feature type="compositionally biased region" description="Basic and acidic residues" evidence="1">
    <location>
        <begin position="15"/>
        <end position="29"/>
    </location>
</feature>
<reference evidence="2 3" key="1">
    <citation type="submission" date="2014-01" db="EMBL/GenBank/DDBJ databases">
        <authorList>
            <person name="Dobos K."/>
            <person name="Lenaerts A."/>
            <person name="Ordway D."/>
            <person name="DeGroote M.A."/>
            <person name="Parker T."/>
            <person name="Sizemore C."/>
            <person name="Tallon L.J."/>
            <person name="Sadzewicz L.K."/>
            <person name="Sengamalay N."/>
            <person name="Fraser C.M."/>
            <person name="Hine E."/>
            <person name="Shefchek K.A."/>
            <person name="Das S.P."/>
            <person name="Tettelin H."/>
        </authorList>
    </citation>
    <scope>NUCLEOTIDE SEQUENCE [LARGE SCALE GENOMIC DNA]</scope>
    <source>
        <strain evidence="2 3">Harvey</strain>
    </source>
</reference>
<name>A0ABP3AB24_MYCUL</name>
<keyword evidence="3" id="KW-1185">Reference proteome</keyword>
<comment type="caution">
    <text evidence="2">The sequence shown here is derived from an EMBL/GenBank/DDBJ whole genome shotgun (WGS) entry which is preliminary data.</text>
</comment>
<protein>
    <submittedName>
        <fullName evidence="2">Uncharacterized protein</fullName>
    </submittedName>
</protein>
<evidence type="ECO:0000313" key="2">
    <source>
        <dbReference type="EMBL" id="EUA86786.1"/>
    </source>
</evidence>
<accession>A0ABP3AB24</accession>
<sequence>MGAARRRRIGVGDPKTLRGNDNQHDKQGAPHDQGGAHP</sequence>
<evidence type="ECO:0000313" key="3">
    <source>
        <dbReference type="Proteomes" id="UP000020681"/>
    </source>
</evidence>
<gene>
    <name evidence="2" type="ORF">I551_6896</name>
</gene>
<feature type="region of interest" description="Disordered" evidence="1">
    <location>
        <begin position="1"/>
        <end position="38"/>
    </location>
</feature>
<organism evidence="2 3">
    <name type="scientific">Mycobacterium ulcerans str. Harvey</name>
    <dbReference type="NCBI Taxonomy" id="1299332"/>
    <lineage>
        <taxon>Bacteria</taxon>
        <taxon>Bacillati</taxon>
        <taxon>Actinomycetota</taxon>
        <taxon>Actinomycetes</taxon>
        <taxon>Mycobacteriales</taxon>
        <taxon>Mycobacteriaceae</taxon>
        <taxon>Mycobacterium</taxon>
        <taxon>Mycobacterium ulcerans group</taxon>
    </lineage>
</organism>
<evidence type="ECO:0000256" key="1">
    <source>
        <dbReference type="SAM" id="MobiDB-lite"/>
    </source>
</evidence>
<dbReference type="Proteomes" id="UP000020681">
    <property type="component" value="Unassembled WGS sequence"/>
</dbReference>
<proteinExistence type="predicted"/>